<protein>
    <submittedName>
        <fullName evidence="2">Uncharacterized protein</fullName>
    </submittedName>
</protein>
<keyword evidence="5" id="KW-1185">Reference proteome</keyword>
<comment type="caution">
    <text evidence="2">The sequence shown here is derived from an EMBL/GenBank/DDBJ whole genome shotgun (WGS) entry which is preliminary data.</text>
</comment>
<dbReference type="EMBL" id="LROR01000022">
    <property type="protein sequence ID" value="OBR97548.1"/>
    <property type="molecule type" value="Genomic_DNA"/>
</dbReference>
<name>A0A166UPI0_9CLOT</name>
<reference evidence="2 4" key="1">
    <citation type="journal article" date="2015" name="Biotechnol. Bioeng.">
        <title>Genome sequence and phenotypic characterization of Caulobacter segnis.</title>
        <authorList>
            <person name="Patel S."/>
            <person name="Fletcher B."/>
            <person name="Scott D.C."/>
            <person name="Ely B."/>
        </authorList>
    </citation>
    <scope>NUCLEOTIDE SEQUENCE [LARGE SCALE GENOMIC DNA]</scope>
    <source>
        <strain evidence="2 4">PS02</strain>
    </source>
</reference>
<evidence type="ECO:0000313" key="5">
    <source>
        <dbReference type="Proteomes" id="UP000093694"/>
    </source>
</evidence>
<evidence type="ECO:0000256" key="1">
    <source>
        <dbReference type="SAM" id="Phobius"/>
    </source>
</evidence>
<organism evidence="2 4">
    <name type="scientific">Clostridium coskatii</name>
    <dbReference type="NCBI Taxonomy" id="1705578"/>
    <lineage>
        <taxon>Bacteria</taxon>
        <taxon>Bacillati</taxon>
        <taxon>Bacillota</taxon>
        <taxon>Clostridia</taxon>
        <taxon>Eubacteriales</taxon>
        <taxon>Clostridiaceae</taxon>
        <taxon>Clostridium</taxon>
    </lineage>
</organism>
<keyword evidence="1" id="KW-1133">Transmembrane helix</keyword>
<evidence type="ECO:0000313" key="2">
    <source>
        <dbReference type="EMBL" id="OAA95104.1"/>
    </source>
</evidence>
<keyword evidence="1" id="KW-0812">Transmembrane</keyword>
<evidence type="ECO:0000313" key="4">
    <source>
        <dbReference type="Proteomes" id="UP000077384"/>
    </source>
</evidence>
<dbReference type="AlphaFoldDB" id="A0A166UPI0"/>
<sequence length="67" mass="7839">MPLDFNFIENLIGLQDIKVTFVDANNGVVEIYAESKTHLVRIYLLLLEGIIINLFLWDKYHNSLQYP</sequence>
<dbReference type="Proteomes" id="UP000077384">
    <property type="component" value="Unassembled WGS sequence"/>
</dbReference>
<gene>
    <name evidence="3" type="ORF">CLCOS_02630</name>
    <name evidence="2" type="ORF">WX73_01513</name>
</gene>
<accession>A0A166UPI0</accession>
<dbReference type="Proteomes" id="UP000093694">
    <property type="component" value="Unassembled WGS sequence"/>
</dbReference>
<feature type="transmembrane region" description="Helical" evidence="1">
    <location>
        <begin position="40"/>
        <end position="57"/>
    </location>
</feature>
<reference evidence="3 5" key="2">
    <citation type="journal article" date="2016" name="Front. Microbiol.">
        <title>Industrial Acetogenic Biocatalysts: A Comparative Metabolic and Genomic Analysis.</title>
        <authorList>
            <person name="Bengelsdorf F."/>
            <person name="Poehlein A."/>
            <person name="Sonja S."/>
            <person name="Erz C."/>
            <person name="Hummel T."/>
            <person name="Hoffmeister S."/>
            <person name="Daniel R."/>
            <person name="Durre P."/>
        </authorList>
    </citation>
    <scope>NUCLEOTIDE SEQUENCE [LARGE SCALE GENOMIC DNA]</scope>
    <source>
        <strain evidence="3 5">PTA-10522</strain>
    </source>
</reference>
<keyword evidence="1" id="KW-0472">Membrane</keyword>
<evidence type="ECO:0000313" key="3">
    <source>
        <dbReference type="EMBL" id="OBR97548.1"/>
    </source>
</evidence>
<dbReference type="EMBL" id="LITQ01000001">
    <property type="protein sequence ID" value="OAA95104.1"/>
    <property type="molecule type" value="Genomic_DNA"/>
</dbReference>
<proteinExistence type="predicted"/>